<dbReference type="CDD" id="cd07185">
    <property type="entry name" value="OmpA_C-like"/>
    <property type="match status" value="1"/>
</dbReference>
<dbReference type="PANTHER" id="PTHR30329">
    <property type="entry name" value="STATOR ELEMENT OF FLAGELLAR MOTOR COMPLEX"/>
    <property type="match status" value="1"/>
</dbReference>
<dbReference type="InterPro" id="IPR041544">
    <property type="entry name" value="MotY_N"/>
</dbReference>
<keyword evidence="5" id="KW-1185">Reference proteome</keyword>
<keyword evidence="1" id="KW-0472">Membrane</keyword>
<feature type="chain" id="PRO_5012675700" evidence="2">
    <location>
        <begin position="19"/>
        <end position="293"/>
    </location>
</feature>
<proteinExistence type="predicted"/>
<dbReference type="Pfam" id="PF00691">
    <property type="entry name" value="OmpA"/>
    <property type="match status" value="1"/>
</dbReference>
<dbReference type="Proteomes" id="UP000219020">
    <property type="component" value="Unassembled WGS sequence"/>
</dbReference>
<protein>
    <submittedName>
        <fullName evidence="4">Sodium-type flagellar protein MotY</fullName>
    </submittedName>
</protein>
<dbReference type="NCBIfam" id="NF047620">
    <property type="entry name" value="FlgprotMotYVib"/>
    <property type="match status" value="1"/>
</dbReference>
<dbReference type="InterPro" id="IPR036737">
    <property type="entry name" value="OmpA-like_sf"/>
</dbReference>
<dbReference type="PRINTS" id="PR01023">
    <property type="entry name" value="NAFLGMOTY"/>
</dbReference>
<dbReference type="Gene3D" id="3.30.1330.60">
    <property type="entry name" value="OmpA-like domain"/>
    <property type="match status" value="1"/>
</dbReference>
<dbReference type="GO" id="GO:0016020">
    <property type="term" value="C:membrane"/>
    <property type="evidence" value="ECO:0007669"/>
    <property type="project" value="UniProtKB-UniRule"/>
</dbReference>
<keyword evidence="2" id="KW-0732">Signal</keyword>
<evidence type="ECO:0000259" key="3">
    <source>
        <dbReference type="PROSITE" id="PS51123"/>
    </source>
</evidence>
<feature type="signal peptide" evidence="2">
    <location>
        <begin position="1"/>
        <end position="18"/>
    </location>
</feature>
<comment type="caution">
    <text evidence="4">The sequence shown here is derived from an EMBL/GenBank/DDBJ whole genome shotgun (WGS) entry which is preliminary data.</text>
</comment>
<keyword evidence="4" id="KW-0282">Flagellum</keyword>
<dbReference type="Gene3D" id="2.60.40.2540">
    <property type="match status" value="1"/>
</dbReference>
<dbReference type="InterPro" id="IPR006665">
    <property type="entry name" value="OmpA-like"/>
</dbReference>
<sequence>MMLTKAYVLLCMATSIFPAPVSTSKFYGAKPIDSVWEVTVDAPIECRIEHMIPNYGIATFTSHASKKSNLYFELEMLRPMGKTADVVLLSMPPVWMPGEPSEYLDRLHFFKQFDGYIHGKTAWSILAELEKGRFPTFSFHEWKNRDKRVDVALSAVSFQLPYTEFSGCISRLLPYSFEDIAFTTLHYQDSSANLNKSSMRKLSQIAEFIRYSPDIDLVFLATYTDTHGARSANQRMSEVRSRKLEEYFMSLGLPNDRIEVKSFGERRPIAENKSPIGRNKNRRVVISLGRSMS</sequence>
<dbReference type="InterPro" id="IPR050330">
    <property type="entry name" value="Bact_OuterMem_StrucFunc"/>
</dbReference>
<name>A0A2A5T387_9GAMM</name>
<reference evidence="5" key="1">
    <citation type="submission" date="2017-04" db="EMBL/GenBank/DDBJ databases">
        <title>Genome evolution of the luminous symbionts of deep sea anglerfish.</title>
        <authorList>
            <person name="Hendry T.A."/>
        </authorList>
    </citation>
    <scope>NUCLEOTIDE SEQUENCE [LARGE SCALE GENOMIC DNA]</scope>
</reference>
<dbReference type="PANTHER" id="PTHR30329:SF21">
    <property type="entry name" value="LIPOPROTEIN YIAD-RELATED"/>
    <property type="match status" value="1"/>
</dbReference>
<dbReference type="AlphaFoldDB" id="A0A2A5T387"/>
<gene>
    <name evidence="4" type="ORF">BTN49_1842</name>
</gene>
<keyword evidence="4" id="KW-0969">Cilium</keyword>
<accession>A0A2A5T387</accession>
<dbReference type="SUPFAM" id="SSF103088">
    <property type="entry name" value="OmpA-like"/>
    <property type="match status" value="1"/>
</dbReference>
<evidence type="ECO:0000313" key="4">
    <source>
        <dbReference type="EMBL" id="PCS22616.1"/>
    </source>
</evidence>
<organism evidence="4 5">
    <name type="scientific">Candidatus Enterovibrio escicola</name>
    <dbReference type="NCBI Taxonomy" id="1927127"/>
    <lineage>
        <taxon>Bacteria</taxon>
        <taxon>Pseudomonadati</taxon>
        <taxon>Pseudomonadota</taxon>
        <taxon>Gammaproteobacteria</taxon>
        <taxon>Vibrionales</taxon>
        <taxon>Vibrionaceae</taxon>
        <taxon>Enterovibrio</taxon>
    </lineage>
</organism>
<dbReference type="PROSITE" id="PS51123">
    <property type="entry name" value="OMPA_2"/>
    <property type="match status" value="1"/>
</dbReference>
<evidence type="ECO:0000256" key="2">
    <source>
        <dbReference type="SAM" id="SignalP"/>
    </source>
</evidence>
<feature type="domain" description="OmpA-like" evidence="3">
    <location>
        <begin position="175"/>
        <end position="292"/>
    </location>
</feature>
<keyword evidence="4" id="KW-0966">Cell projection</keyword>
<dbReference type="EMBL" id="NBYY01000016">
    <property type="protein sequence ID" value="PCS22616.1"/>
    <property type="molecule type" value="Genomic_DNA"/>
</dbReference>
<evidence type="ECO:0000256" key="1">
    <source>
        <dbReference type="PROSITE-ProRule" id="PRU00473"/>
    </source>
</evidence>
<evidence type="ECO:0000313" key="5">
    <source>
        <dbReference type="Proteomes" id="UP000219020"/>
    </source>
</evidence>
<dbReference type="Pfam" id="PF18393">
    <property type="entry name" value="MotY_N"/>
    <property type="match status" value="1"/>
</dbReference>